<evidence type="ECO:0000313" key="11">
    <source>
        <dbReference type="Proteomes" id="UP000594454"/>
    </source>
</evidence>
<dbReference type="GO" id="GO:0042742">
    <property type="term" value="P:defense response to bacterium"/>
    <property type="evidence" value="ECO:0007669"/>
    <property type="project" value="UniProtKB-KW"/>
</dbReference>
<dbReference type="InterPro" id="IPR023346">
    <property type="entry name" value="Lysozyme-like_dom_sf"/>
</dbReference>
<dbReference type="PRINTS" id="PR00135">
    <property type="entry name" value="LYZLACT"/>
</dbReference>
<organism evidence="10 11">
    <name type="scientific">Hermetia illucens</name>
    <name type="common">Black soldier fly</name>
    <dbReference type="NCBI Taxonomy" id="343691"/>
    <lineage>
        <taxon>Eukaryota</taxon>
        <taxon>Metazoa</taxon>
        <taxon>Ecdysozoa</taxon>
        <taxon>Arthropoda</taxon>
        <taxon>Hexapoda</taxon>
        <taxon>Insecta</taxon>
        <taxon>Pterygota</taxon>
        <taxon>Neoptera</taxon>
        <taxon>Endopterygota</taxon>
        <taxon>Diptera</taxon>
        <taxon>Brachycera</taxon>
        <taxon>Stratiomyomorpha</taxon>
        <taxon>Stratiomyidae</taxon>
        <taxon>Hermetiinae</taxon>
        <taxon>Hermetia</taxon>
    </lineage>
</organism>
<comment type="catalytic activity">
    <reaction evidence="1">
        <text>Hydrolysis of (1-&gt;4)-beta-linkages between N-acetylmuramic acid and N-acetyl-D-glucosamine residues in a peptidoglycan and between N-acetyl-D-glucosamine residues in chitodextrins.</text>
        <dbReference type="EC" id="3.2.1.17"/>
    </reaction>
</comment>
<evidence type="ECO:0000256" key="8">
    <source>
        <dbReference type="SAM" id="SignalP"/>
    </source>
</evidence>
<dbReference type="EMBL" id="LR899012">
    <property type="protein sequence ID" value="CAD7088840.1"/>
    <property type="molecule type" value="Genomic_DNA"/>
</dbReference>
<evidence type="ECO:0000256" key="7">
    <source>
        <dbReference type="RuleBase" id="RU004440"/>
    </source>
</evidence>
<dbReference type="FunFam" id="1.10.530.10:FF:000001">
    <property type="entry name" value="Lysozyme C"/>
    <property type="match status" value="1"/>
</dbReference>
<evidence type="ECO:0000256" key="4">
    <source>
        <dbReference type="ARBA" id="ARBA00022638"/>
    </source>
</evidence>
<dbReference type="OrthoDB" id="17373at2759"/>
<dbReference type="PANTHER" id="PTHR11407">
    <property type="entry name" value="LYSOZYME C"/>
    <property type="match status" value="1"/>
</dbReference>
<feature type="domain" description="Glycosyl hydrolases family 22 (GH22)" evidence="9">
    <location>
        <begin position="94"/>
        <end position="112"/>
    </location>
</feature>
<dbReference type="AlphaFoldDB" id="A0A7R8UXB2"/>
<evidence type="ECO:0000256" key="1">
    <source>
        <dbReference type="ARBA" id="ARBA00000632"/>
    </source>
</evidence>
<comment type="similarity">
    <text evidence="2 7">Belongs to the glycosyl hydrolase 22 family.</text>
</comment>
<keyword evidence="8" id="KW-0732">Signal</keyword>
<dbReference type="PANTHER" id="PTHR11407:SF63">
    <property type="entry name" value="LYSOZYME C"/>
    <property type="match status" value="1"/>
</dbReference>
<protein>
    <recommendedName>
        <fullName evidence="3">lysozyme</fullName>
        <ecNumber evidence="3">3.2.1.17</ecNumber>
    </recommendedName>
</protein>
<dbReference type="InterPro" id="IPR001916">
    <property type="entry name" value="Glyco_hydro_22"/>
</dbReference>
<dbReference type="Gene3D" id="1.10.530.10">
    <property type="match status" value="1"/>
</dbReference>
<dbReference type="GO" id="GO:0031640">
    <property type="term" value="P:killing of cells of another organism"/>
    <property type="evidence" value="ECO:0007669"/>
    <property type="project" value="UniProtKB-KW"/>
</dbReference>
<name>A0A7R8UXB2_HERIL</name>
<dbReference type="InParanoid" id="A0A7R8UXB2"/>
<gene>
    <name evidence="10" type="ORF">HERILL_LOCUS11433</name>
</gene>
<feature type="chain" id="PRO_5030589258" description="lysozyme" evidence="8">
    <location>
        <begin position="23"/>
        <end position="143"/>
    </location>
</feature>
<evidence type="ECO:0000256" key="3">
    <source>
        <dbReference type="ARBA" id="ARBA00012732"/>
    </source>
</evidence>
<dbReference type="InterPro" id="IPR019799">
    <property type="entry name" value="Glyco_hydro_22_CS"/>
</dbReference>
<dbReference type="PROSITE" id="PS00128">
    <property type="entry name" value="GLYCOSYL_HYDROL_F22_1"/>
    <property type="match status" value="1"/>
</dbReference>
<dbReference type="Proteomes" id="UP000594454">
    <property type="component" value="Chromosome 4"/>
</dbReference>
<keyword evidence="4" id="KW-0929">Antimicrobial</keyword>
<dbReference type="GO" id="GO:0003796">
    <property type="term" value="F:lysozyme activity"/>
    <property type="evidence" value="ECO:0007669"/>
    <property type="project" value="UniProtKB-EC"/>
</dbReference>
<keyword evidence="11" id="KW-1185">Reference proteome</keyword>
<dbReference type="CDD" id="cd16899">
    <property type="entry name" value="LYZ_C_invert"/>
    <property type="match status" value="1"/>
</dbReference>
<keyword evidence="6" id="KW-0378">Hydrolase</keyword>
<evidence type="ECO:0000313" key="10">
    <source>
        <dbReference type="EMBL" id="CAD7088840.1"/>
    </source>
</evidence>
<evidence type="ECO:0000256" key="2">
    <source>
        <dbReference type="ARBA" id="ARBA00010859"/>
    </source>
</evidence>
<accession>A0A7R8UXB2</accession>
<evidence type="ECO:0000259" key="9">
    <source>
        <dbReference type="PROSITE" id="PS00128"/>
    </source>
</evidence>
<reference evidence="10 11" key="1">
    <citation type="submission" date="2020-11" db="EMBL/GenBank/DDBJ databases">
        <authorList>
            <person name="Wallbank WR R."/>
            <person name="Pardo Diaz C."/>
            <person name="Kozak K."/>
            <person name="Martin S."/>
            <person name="Jiggins C."/>
            <person name="Moest M."/>
            <person name="Warren A I."/>
            <person name="Generalovic N T."/>
            <person name="Byers J.R.P. K."/>
            <person name="Montejo-Kovacevich G."/>
            <person name="Yen C E."/>
        </authorList>
    </citation>
    <scope>NUCLEOTIDE SEQUENCE [LARGE SCALE GENOMIC DNA]</scope>
</reference>
<dbReference type="InterPro" id="IPR000974">
    <property type="entry name" value="Glyco_hydro_22_lys"/>
</dbReference>
<dbReference type="Pfam" id="PF00062">
    <property type="entry name" value="Lys"/>
    <property type="match status" value="1"/>
</dbReference>
<dbReference type="SUPFAM" id="SSF53955">
    <property type="entry name" value="Lysozyme-like"/>
    <property type="match status" value="1"/>
</dbReference>
<dbReference type="SMART" id="SM00263">
    <property type="entry name" value="LYZ1"/>
    <property type="match status" value="1"/>
</dbReference>
<dbReference type="EC" id="3.2.1.17" evidence="3"/>
<evidence type="ECO:0000256" key="5">
    <source>
        <dbReference type="ARBA" id="ARBA00023157"/>
    </source>
</evidence>
<proteinExistence type="inferred from homology"/>
<feature type="signal peptide" evidence="8">
    <location>
        <begin position="1"/>
        <end position="22"/>
    </location>
</feature>
<dbReference type="OMA" id="TIQCELA"/>
<keyword evidence="5" id="KW-1015">Disulfide bond</keyword>
<sequence>MKSLSLLSVTILLVAVFNRVQSKQFNKCSLATELSRLGVPKSELPDWVCLVQHESNFKTNWINKKNTNGSWDFGLFQINDKWWCQGHIRSHNTCNVKCEELVTEDIEKALECAKVIKRERGYKAWYGWLNNCQNKKPSIDECF</sequence>
<keyword evidence="6" id="KW-0326">Glycosidase</keyword>
<dbReference type="PROSITE" id="PS51348">
    <property type="entry name" value="GLYCOSYL_HYDROL_F22_2"/>
    <property type="match status" value="1"/>
</dbReference>
<dbReference type="PRINTS" id="PR00137">
    <property type="entry name" value="LYSOZYME"/>
</dbReference>
<evidence type="ECO:0000256" key="6">
    <source>
        <dbReference type="ARBA" id="ARBA00023295"/>
    </source>
</evidence>
<keyword evidence="4" id="KW-0081">Bacteriolytic enzyme</keyword>
<dbReference type="FunCoup" id="A0A7R8UXB2">
    <property type="interactions" value="92"/>
</dbReference>